<name>A0ABU2G563_9EURY</name>
<evidence type="ECO:0000259" key="3">
    <source>
        <dbReference type="Pfam" id="PF09851"/>
    </source>
</evidence>
<keyword evidence="2" id="KW-0472">Membrane</keyword>
<reference evidence="4 5" key="1">
    <citation type="submission" date="2022-06" db="EMBL/GenBank/DDBJ databases">
        <title>Halogeometricum sp. a new haloarchaeum isolate from saline soil.</title>
        <authorList>
            <person name="Strakova D."/>
            <person name="Galisteo C."/>
            <person name="Sanchez-Porro C."/>
            <person name="Ventosa A."/>
        </authorList>
    </citation>
    <scope>NUCLEOTIDE SEQUENCE [LARGE SCALE GENOMIC DNA]</scope>
    <source>
        <strain evidence="5">S3BR25-2</strain>
    </source>
</reference>
<keyword evidence="2" id="KW-0812">Transmembrane</keyword>
<dbReference type="Proteomes" id="UP001254813">
    <property type="component" value="Unassembled WGS sequence"/>
</dbReference>
<feature type="transmembrane region" description="Helical" evidence="2">
    <location>
        <begin position="32"/>
        <end position="51"/>
    </location>
</feature>
<gene>
    <name evidence="4" type="ORF">NDI79_17160</name>
</gene>
<evidence type="ECO:0000256" key="1">
    <source>
        <dbReference type="SAM" id="MobiDB-lite"/>
    </source>
</evidence>
<accession>A0ABU2G563</accession>
<sequence length="169" mass="19321">MHRRRRDGEGDASDDGESWTDWWDEDEEDDSWAGIASLLVLGLGLASLFGLVPIGPFWAIFAIGFAVVVPIVAVLESRYGRDSEPAVPPESEVRTRAERAADEDDSVADALDSLRDRYARGDLSDEQFERKLEVLLETDTPENARERADRRREEREREERERESLERET</sequence>
<dbReference type="Pfam" id="PF09851">
    <property type="entry name" value="SHOCT"/>
    <property type="match status" value="1"/>
</dbReference>
<dbReference type="EMBL" id="JAMQOQ010000005">
    <property type="protein sequence ID" value="MDS0295905.1"/>
    <property type="molecule type" value="Genomic_DNA"/>
</dbReference>
<proteinExistence type="predicted"/>
<comment type="caution">
    <text evidence="4">The sequence shown here is derived from an EMBL/GenBank/DDBJ whole genome shotgun (WGS) entry which is preliminary data.</text>
</comment>
<feature type="region of interest" description="Disordered" evidence="1">
    <location>
        <begin position="133"/>
        <end position="169"/>
    </location>
</feature>
<feature type="compositionally biased region" description="Acidic residues" evidence="1">
    <location>
        <begin position="10"/>
        <end position="22"/>
    </location>
</feature>
<feature type="region of interest" description="Disordered" evidence="1">
    <location>
        <begin position="1"/>
        <end position="22"/>
    </location>
</feature>
<protein>
    <submittedName>
        <fullName evidence="4">SHOCT domain-containing protein</fullName>
    </submittedName>
</protein>
<feature type="compositionally biased region" description="Basic and acidic residues" evidence="1">
    <location>
        <begin position="91"/>
        <end position="100"/>
    </location>
</feature>
<keyword evidence="5" id="KW-1185">Reference proteome</keyword>
<feature type="transmembrane region" description="Helical" evidence="2">
    <location>
        <begin position="57"/>
        <end position="75"/>
    </location>
</feature>
<organism evidence="4 5">
    <name type="scientific">Halogeometricum luteum</name>
    <dbReference type="NCBI Taxonomy" id="2950537"/>
    <lineage>
        <taxon>Archaea</taxon>
        <taxon>Methanobacteriati</taxon>
        <taxon>Methanobacteriota</taxon>
        <taxon>Stenosarchaea group</taxon>
        <taxon>Halobacteria</taxon>
        <taxon>Halobacteriales</taxon>
        <taxon>Haloferacaceae</taxon>
        <taxon>Halogeometricum</taxon>
    </lineage>
</organism>
<dbReference type="RefSeq" id="WP_310929877.1">
    <property type="nucleotide sequence ID" value="NZ_JAMQOQ010000005.1"/>
</dbReference>
<evidence type="ECO:0000256" key="2">
    <source>
        <dbReference type="SAM" id="Phobius"/>
    </source>
</evidence>
<feature type="region of interest" description="Disordered" evidence="1">
    <location>
        <begin position="79"/>
        <end position="107"/>
    </location>
</feature>
<dbReference type="InterPro" id="IPR018649">
    <property type="entry name" value="SHOCT"/>
</dbReference>
<evidence type="ECO:0000313" key="5">
    <source>
        <dbReference type="Proteomes" id="UP001254813"/>
    </source>
</evidence>
<evidence type="ECO:0000313" key="4">
    <source>
        <dbReference type="EMBL" id="MDS0295905.1"/>
    </source>
</evidence>
<feature type="compositionally biased region" description="Basic and acidic residues" evidence="1">
    <location>
        <begin position="142"/>
        <end position="169"/>
    </location>
</feature>
<keyword evidence="2" id="KW-1133">Transmembrane helix</keyword>
<feature type="domain" description="SHOCT" evidence="3">
    <location>
        <begin position="109"/>
        <end position="136"/>
    </location>
</feature>